<feature type="transmembrane region" description="Helical" evidence="2">
    <location>
        <begin position="12"/>
        <end position="31"/>
    </location>
</feature>
<evidence type="ECO:0000259" key="3">
    <source>
        <dbReference type="Pfam" id="PF09335"/>
    </source>
</evidence>
<keyword evidence="2" id="KW-0472">Membrane</keyword>
<dbReference type="KEGG" id="bko:CKF48_08080"/>
<evidence type="ECO:0000313" key="4">
    <source>
        <dbReference type="EMBL" id="ASV67279.1"/>
    </source>
</evidence>
<dbReference type="InterPro" id="IPR032816">
    <property type="entry name" value="VTT_dom"/>
</dbReference>
<dbReference type="OrthoDB" id="9810270at2"/>
<name>A0A248TGM9_9BACI</name>
<feature type="domain" description="VTT" evidence="3">
    <location>
        <begin position="34"/>
        <end position="151"/>
    </location>
</feature>
<sequence>MQEILHLLKEWLLEYGVFGLFFVSFADSSFFPIPPDLLLIPMGLADSDHVYWYAFLTTFASVIGAIFGWYIGLRVGRPVLRALFKEQQIMKVELYFQKLGPLAILISAFTPLPFKIFTILSGISKMKIQTVVLWATIGRGARFYFEAFLIHQLGNKAVPFIKDHFTALTIYMAIFIIIIFITTHYIKNRLN</sequence>
<comment type="similarity">
    <text evidence="1">Belongs to the DedA family.</text>
</comment>
<evidence type="ECO:0000256" key="2">
    <source>
        <dbReference type="SAM" id="Phobius"/>
    </source>
</evidence>
<feature type="transmembrane region" description="Helical" evidence="2">
    <location>
        <begin position="165"/>
        <end position="186"/>
    </location>
</feature>
<dbReference type="GO" id="GO:0005886">
    <property type="term" value="C:plasma membrane"/>
    <property type="evidence" value="ECO:0007669"/>
    <property type="project" value="TreeGrafter"/>
</dbReference>
<protein>
    <recommendedName>
        <fullName evidence="3">VTT domain-containing protein</fullName>
    </recommendedName>
</protein>
<reference evidence="4 5" key="1">
    <citation type="submission" date="2017-08" db="EMBL/GenBank/DDBJ databases">
        <title>Complete Genome Sequence of Bacillus kochii Oregon-R-modENCODE STRAIN BDGP4, isolated from Drosophila melanogaster gut.</title>
        <authorList>
            <person name="Wan K.H."/>
            <person name="Yu C."/>
            <person name="Park S."/>
            <person name="Hammonds A.S."/>
            <person name="Booth B.W."/>
            <person name="Celniker S.E."/>
        </authorList>
    </citation>
    <scope>NUCLEOTIDE SEQUENCE [LARGE SCALE GENOMIC DNA]</scope>
    <source>
        <strain evidence="4 5">BDGP4</strain>
    </source>
</reference>
<dbReference type="PANTHER" id="PTHR42709">
    <property type="entry name" value="ALKALINE PHOSPHATASE LIKE PROTEIN"/>
    <property type="match status" value="1"/>
</dbReference>
<dbReference type="InterPro" id="IPR051311">
    <property type="entry name" value="DedA_domain"/>
</dbReference>
<gene>
    <name evidence="4" type="ORF">CKF48_08080</name>
</gene>
<proteinExistence type="inferred from homology"/>
<dbReference type="Pfam" id="PF09335">
    <property type="entry name" value="VTT_dom"/>
    <property type="match status" value="1"/>
</dbReference>
<dbReference type="AlphaFoldDB" id="A0A248TGM9"/>
<dbReference type="PANTHER" id="PTHR42709:SF11">
    <property type="entry name" value="DEDA FAMILY PROTEIN"/>
    <property type="match status" value="1"/>
</dbReference>
<accession>A0A248TGM9</accession>
<feature type="transmembrane region" description="Helical" evidence="2">
    <location>
        <begin position="94"/>
        <end position="114"/>
    </location>
</feature>
<feature type="transmembrane region" description="Helical" evidence="2">
    <location>
        <begin position="51"/>
        <end position="73"/>
    </location>
</feature>
<dbReference type="RefSeq" id="WP_095370853.1">
    <property type="nucleotide sequence ID" value="NZ_CP022983.1"/>
</dbReference>
<dbReference type="Proteomes" id="UP000215137">
    <property type="component" value="Chromosome"/>
</dbReference>
<evidence type="ECO:0000313" key="5">
    <source>
        <dbReference type="Proteomes" id="UP000215137"/>
    </source>
</evidence>
<organism evidence="4 5">
    <name type="scientific">Cytobacillus kochii</name>
    <dbReference type="NCBI Taxonomy" id="859143"/>
    <lineage>
        <taxon>Bacteria</taxon>
        <taxon>Bacillati</taxon>
        <taxon>Bacillota</taxon>
        <taxon>Bacilli</taxon>
        <taxon>Bacillales</taxon>
        <taxon>Bacillaceae</taxon>
        <taxon>Cytobacillus</taxon>
    </lineage>
</organism>
<keyword evidence="2" id="KW-1133">Transmembrane helix</keyword>
<evidence type="ECO:0000256" key="1">
    <source>
        <dbReference type="ARBA" id="ARBA00010792"/>
    </source>
</evidence>
<dbReference type="EMBL" id="CP022983">
    <property type="protein sequence ID" value="ASV67279.1"/>
    <property type="molecule type" value="Genomic_DNA"/>
</dbReference>
<keyword evidence="5" id="KW-1185">Reference proteome</keyword>
<keyword evidence="2" id="KW-0812">Transmembrane</keyword>